<dbReference type="EMBL" id="JAICCE010000013">
    <property type="protein sequence ID" value="KAG9269208.1"/>
    <property type="molecule type" value="Genomic_DNA"/>
</dbReference>
<comment type="caution">
    <text evidence="1">The sequence shown here is derived from an EMBL/GenBank/DDBJ whole genome shotgun (WGS) entry which is preliminary data.</text>
</comment>
<name>A0A8T2LB27_ASTMX</name>
<organism evidence="1 2">
    <name type="scientific">Astyanax mexicanus</name>
    <name type="common">Blind cave fish</name>
    <name type="synonym">Astyanax fasciatus mexicanus</name>
    <dbReference type="NCBI Taxonomy" id="7994"/>
    <lineage>
        <taxon>Eukaryota</taxon>
        <taxon>Metazoa</taxon>
        <taxon>Chordata</taxon>
        <taxon>Craniata</taxon>
        <taxon>Vertebrata</taxon>
        <taxon>Euteleostomi</taxon>
        <taxon>Actinopterygii</taxon>
        <taxon>Neopterygii</taxon>
        <taxon>Teleostei</taxon>
        <taxon>Ostariophysi</taxon>
        <taxon>Characiformes</taxon>
        <taxon>Characoidei</taxon>
        <taxon>Acestrorhamphidae</taxon>
        <taxon>Acestrorhamphinae</taxon>
        <taxon>Astyanax</taxon>
    </lineage>
</organism>
<evidence type="ECO:0000313" key="1">
    <source>
        <dbReference type="EMBL" id="KAG9269208.1"/>
    </source>
</evidence>
<dbReference type="SUPFAM" id="SSF50249">
    <property type="entry name" value="Nucleic acid-binding proteins"/>
    <property type="match status" value="1"/>
</dbReference>
<accession>A0A8T2LB27</accession>
<dbReference type="InterPro" id="IPR012340">
    <property type="entry name" value="NA-bd_OB-fold"/>
</dbReference>
<sequence length="369" mass="41019">MASPTKQPKIETETLSGFIHQVSPIKFSATSSEFFNAVIQTDREEFHDAVVFSPGKRQRFLQAQQNGTPLRLTNVRKTLSFKGTSDYDVLLNYKTDVTVTTVPFAARHPPADEKTTLREVSAMPAGKTVSLVECKVFSVSPSSSTVKVRGTDREVRSCRISDGTAELQLQLWEKHIEKVQNLKSYAFSRLSTRVFNGKVQLTTTLATECTVVADLPVSEASGSSEDAQLMSVAGAILALEIRATMKCPQCGSRQDTFKDSTKFHRCQNCRMMQKGNMFLRLLSGTIKVAGQQERHTLSVSNRALEAYIKRYNLQSLLNVEEIEEHFLEQSQISVSFDNELRVIELLQPDTEALCAAEEEATAGEFSSAE</sequence>
<reference evidence="1 2" key="1">
    <citation type="submission" date="2021-07" db="EMBL/GenBank/DDBJ databases">
        <authorList>
            <person name="Imarazene B."/>
            <person name="Zahm M."/>
            <person name="Klopp C."/>
            <person name="Cabau C."/>
            <person name="Beille S."/>
            <person name="Jouanno E."/>
            <person name="Castinel A."/>
            <person name="Lluch J."/>
            <person name="Gil L."/>
            <person name="Kuchtly C."/>
            <person name="Lopez Roques C."/>
            <person name="Donnadieu C."/>
            <person name="Parrinello H."/>
            <person name="Journot L."/>
            <person name="Du K."/>
            <person name="Schartl M."/>
            <person name="Retaux S."/>
            <person name="Guiguen Y."/>
        </authorList>
    </citation>
    <scope>NUCLEOTIDE SEQUENCE [LARGE SCALE GENOMIC DNA]</scope>
    <source>
        <strain evidence="1">Pach_M1</strain>
        <tissue evidence="1">Testis</tissue>
    </source>
</reference>
<protein>
    <submittedName>
        <fullName evidence="1">Uncharacterized protein</fullName>
    </submittedName>
</protein>
<evidence type="ECO:0000313" key="2">
    <source>
        <dbReference type="Proteomes" id="UP000752171"/>
    </source>
</evidence>
<gene>
    <name evidence="1" type="ORF">AMEX_G16211</name>
</gene>
<dbReference type="AlphaFoldDB" id="A0A8T2LB27"/>
<dbReference type="Proteomes" id="UP000752171">
    <property type="component" value="Unassembled WGS sequence"/>
</dbReference>
<dbReference type="Gene3D" id="2.40.50.140">
    <property type="entry name" value="Nucleic acid-binding proteins"/>
    <property type="match status" value="1"/>
</dbReference>
<proteinExistence type="predicted"/>